<protein>
    <submittedName>
        <fullName evidence="2">Uncharacterized protein</fullName>
    </submittedName>
</protein>
<dbReference type="RefSeq" id="WP_066090487.1">
    <property type="nucleotide sequence ID" value="NZ_LRVM01000013.1"/>
</dbReference>
<keyword evidence="1" id="KW-0812">Transmembrane</keyword>
<sequence>MGKLQTLLAPLKRKLFWEGFLQRLVKFWLAASVVGLAVVLLSKIIFMPNADRLLVGVFAIAFLLSVGFTIAKRPKLQETAAMADALGGKERMITALELLQKKNPLKWRNWP</sequence>
<name>A0A136WBN7_9FIRM</name>
<dbReference type="AlphaFoldDB" id="A0A136WBN7"/>
<evidence type="ECO:0000256" key="1">
    <source>
        <dbReference type="SAM" id="Phobius"/>
    </source>
</evidence>
<organism evidence="2 3">
    <name type="scientific">Anaerotignum neopropionicum</name>
    <dbReference type="NCBI Taxonomy" id="36847"/>
    <lineage>
        <taxon>Bacteria</taxon>
        <taxon>Bacillati</taxon>
        <taxon>Bacillota</taxon>
        <taxon>Clostridia</taxon>
        <taxon>Lachnospirales</taxon>
        <taxon>Anaerotignaceae</taxon>
        <taxon>Anaerotignum</taxon>
    </lineage>
</organism>
<accession>A0A136WBN7</accession>
<evidence type="ECO:0000313" key="3">
    <source>
        <dbReference type="Proteomes" id="UP000070539"/>
    </source>
</evidence>
<dbReference type="EMBL" id="LRVM01000013">
    <property type="protein sequence ID" value="KXL51905.1"/>
    <property type="molecule type" value="Genomic_DNA"/>
</dbReference>
<keyword evidence="1" id="KW-1133">Transmembrane helix</keyword>
<feature type="transmembrane region" description="Helical" evidence="1">
    <location>
        <begin position="53"/>
        <end position="71"/>
    </location>
</feature>
<gene>
    <name evidence="2" type="ORF">CLNEO_27640</name>
</gene>
<proteinExistence type="predicted"/>
<feature type="transmembrane region" description="Helical" evidence="1">
    <location>
        <begin position="20"/>
        <end position="41"/>
    </location>
</feature>
<keyword evidence="1" id="KW-0472">Membrane</keyword>
<dbReference type="STRING" id="36847.CLNEO_27640"/>
<comment type="caution">
    <text evidence="2">The sequence shown here is derived from an EMBL/GenBank/DDBJ whole genome shotgun (WGS) entry which is preliminary data.</text>
</comment>
<reference evidence="2 3" key="1">
    <citation type="submission" date="2016-01" db="EMBL/GenBank/DDBJ databases">
        <title>Genome sequence of Clostridium neopropionicum X4, DSM-3847.</title>
        <authorList>
            <person name="Poehlein A."/>
            <person name="Beck M.H."/>
            <person name="Bengelsdorf F.R."/>
            <person name="Daniel R."/>
            <person name="Duerre P."/>
        </authorList>
    </citation>
    <scope>NUCLEOTIDE SEQUENCE [LARGE SCALE GENOMIC DNA]</scope>
    <source>
        <strain evidence="2 3">DSM-3847</strain>
    </source>
</reference>
<dbReference type="Proteomes" id="UP000070539">
    <property type="component" value="Unassembled WGS sequence"/>
</dbReference>
<keyword evidence="3" id="KW-1185">Reference proteome</keyword>
<evidence type="ECO:0000313" key="2">
    <source>
        <dbReference type="EMBL" id="KXL51905.1"/>
    </source>
</evidence>